<dbReference type="EMBL" id="CP069115">
    <property type="protein sequence ID" value="QSS66491.1"/>
    <property type="molecule type" value="Genomic_DNA"/>
</dbReference>
<dbReference type="Proteomes" id="UP000663671">
    <property type="component" value="Chromosome 3"/>
</dbReference>
<organism evidence="2 3">
    <name type="scientific">Ajellomyces capsulatus</name>
    <name type="common">Darling's disease fungus</name>
    <name type="synonym">Histoplasma capsulatum</name>
    <dbReference type="NCBI Taxonomy" id="5037"/>
    <lineage>
        <taxon>Eukaryota</taxon>
        <taxon>Fungi</taxon>
        <taxon>Dikarya</taxon>
        <taxon>Ascomycota</taxon>
        <taxon>Pezizomycotina</taxon>
        <taxon>Eurotiomycetes</taxon>
        <taxon>Eurotiomycetidae</taxon>
        <taxon>Onygenales</taxon>
        <taxon>Ajellomycetaceae</taxon>
        <taxon>Histoplasma</taxon>
    </lineage>
</organism>
<protein>
    <submittedName>
        <fullName evidence="2">Uncharacterized protein</fullName>
    </submittedName>
</protein>
<sequence length="150" mass="16910">MDNQSFQNLHDLQVFQELLQQHDWPDSFFENPPPIQEDDSNQAGTATVNQTGLNASMQSPPTDSTQSSPSYETENINIRNLHEHDVNALQESMRELKKWVDGVQKVLVQLIGDQPNPRSSSGVQRGARHRGVGPRRTPLKDKVLRTAVDE</sequence>
<name>A0A8A1MK57_AJECA</name>
<feature type="compositionally biased region" description="Basic and acidic residues" evidence="1">
    <location>
        <begin position="138"/>
        <end position="150"/>
    </location>
</feature>
<proteinExistence type="predicted"/>
<feature type="region of interest" description="Disordered" evidence="1">
    <location>
        <begin position="24"/>
        <end position="73"/>
    </location>
</feature>
<gene>
    <name evidence="2" type="ORF">I7I51_07348</name>
</gene>
<feature type="compositionally biased region" description="Polar residues" evidence="1">
    <location>
        <begin position="41"/>
        <end position="55"/>
    </location>
</feature>
<accession>A0A8A1MK57</accession>
<evidence type="ECO:0000313" key="3">
    <source>
        <dbReference type="Proteomes" id="UP000663671"/>
    </source>
</evidence>
<feature type="region of interest" description="Disordered" evidence="1">
    <location>
        <begin position="111"/>
        <end position="150"/>
    </location>
</feature>
<reference evidence="2" key="1">
    <citation type="submission" date="2021-01" db="EMBL/GenBank/DDBJ databases">
        <title>Chromosome-level genome assembly of a human fungal pathogen reveals clustering of transcriptionally co-regulated genes.</title>
        <authorList>
            <person name="Voorhies M."/>
            <person name="Cohen S."/>
            <person name="Shea T.P."/>
            <person name="Petrus S."/>
            <person name="Munoz J.F."/>
            <person name="Poplawski S."/>
            <person name="Goldman W.E."/>
            <person name="Michael T."/>
            <person name="Cuomo C.A."/>
            <person name="Sil A."/>
            <person name="Beyhan S."/>
        </authorList>
    </citation>
    <scope>NUCLEOTIDE SEQUENCE</scope>
    <source>
        <strain evidence="2">WU24</strain>
    </source>
</reference>
<dbReference type="AlphaFoldDB" id="A0A8A1MK57"/>
<evidence type="ECO:0000313" key="2">
    <source>
        <dbReference type="EMBL" id="QSS66491.1"/>
    </source>
</evidence>
<evidence type="ECO:0000256" key="1">
    <source>
        <dbReference type="SAM" id="MobiDB-lite"/>
    </source>
</evidence>
<dbReference type="VEuPathDB" id="FungiDB:I7I51_07348"/>
<feature type="compositionally biased region" description="Low complexity" evidence="1">
    <location>
        <begin position="56"/>
        <end position="70"/>
    </location>
</feature>